<sequence>MRKKIKINFYICENRKTMHQEVLLKQIRKKIGDKSLNDEIANILNISYDAAHRRTSLKAKFSFEEALELAKYYQISLDQFLGAENQLVVKRTQPVKTQEDLLHFFESSLQILNVFQSINQSKVYYSAKDIPFFYTISDTILSRFKFYVWMNLLNEDKFLGPFEDFDLPYHSPKNEMLKDLYESQNVTEVWNDTTIISILMQVNFYSEMGLLKYKDIVLILDEVRKVLENIEYKIQHNPNFSFYVNDLVILSNNILFKNEYQSSFFIPFNMFGYMMTNDENTCTDTIIYFEHEIKNSKSLNTSGNRERKVFFNKMYQQIDNLQEKLKI</sequence>
<keyword evidence="2" id="KW-1185">Reference proteome</keyword>
<name>A0ABW2M5Y3_9FLAO</name>
<evidence type="ECO:0000313" key="1">
    <source>
        <dbReference type="EMBL" id="MFC7348928.1"/>
    </source>
</evidence>
<gene>
    <name evidence="1" type="ORF">ACFQO9_19595</name>
</gene>
<dbReference type="Gene3D" id="1.10.260.40">
    <property type="entry name" value="lambda repressor-like DNA-binding domains"/>
    <property type="match status" value="1"/>
</dbReference>
<dbReference type="EMBL" id="JBHTCR010000017">
    <property type="protein sequence ID" value="MFC7348928.1"/>
    <property type="molecule type" value="Genomic_DNA"/>
</dbReference>
<dbReference type="Proteomes" id="UP001596550">
    <property type="component" value="Unassembled WGS sequence"/>
</dbReference>
<protein>
    <submittedName>
        <fullName evidence="1">XRE family transcriptional regulator</fullName>
    </submittedName>
</protein>
<dbReference type="InterPro" id="IPR010982">
    <property type="entry name" value="Lambda_DNA-bd_dom_sf"/>
</dbReference>
<accession>A0ABW2M5Y3</accession>
<organism evidence="1 2">
    <name type="scientific">Chryseobacterium zhengzhouense</name>
    <dbReference type="NCBI Taxonomy" id="1636086"/>
    <lineage>
        <taxon>Bacteria</taxon>
        <taxon>Pseudomonadati</taxon>
        <taxon>Bacteroidota</taxon>
        <taxon>Flavobacteriia</taxon>
        <taxon>Flavobacteriales</taxon>
        <taxon>Weeksellaceae</taxon>
        <taxon>Chryseobacterium group</taxon>
        <taxon>Chryseobacterium</taxon>
    </lineage>
</organism>
<evidence type="ECO:0000313" key="2">
    <source>
        <dbReference type="Proteomes" id="UP001596550"/>
    </source>
</evidence>
<proteinExistence type="predicted"/>
<reference evidence="2" key="1">
    <citation type="journal article" date="2019" name="Int. J. Syst. Evol. Microbiol.">
        <title>The Global Catalogue of Microorganisms (GCM) 10K type strain sequencing project: providing services to taxonomists for standard genome sequencing and annotation.</title>
        <authorList>
            <consortium name="The Broad Institute Genomics Platform"/>
            <consortium name="The Broad Institute Genome Sequencing Center for Infectious Disease"/>
            <person name="Wu L."/>
            <person name="Ma J."/>
        </authorList>
    </citation>
    <scope>NUCLEOTIDE SEQUENCE [LARGE SCALE GENOMIC DNA]</scope>
    <source>
        <strain evidence="2">CCUG 54781</strain>
    </source>
</reference>
<comment type="caution">
    <text evidence="1">The sequence shown here is derived from an EMBL/GenBank/DDBJ whole genome shotgun (WGS) entry which is preliminary data.</text>
</comment>